<dbReference type="Gene3D" id="3.40.605.10">
    <property type="entry name" value="Aldehyde Dehydrogenase, Chain A, domain 1"/>
    <property type="match status" value="1"/>
</dbReference>
<dbReference type="PROSITE" id="PS00687">
    <property type="entry name" value="ALDEHYDE_DEHYDR_GLU"/>
    <property type="match status" value="1"/>
</dbReference>
<dbReference type="Gene3D" id="3.40.309.10">
    <property type="entry name" value="Aldehyde Dehydrogenase, Chain A, domain 2"/>
    <property type="match status" value="1"/>
</dbReference>
<evidence type="ECO:0000313" key="7">
    <source>
        <dbReference type="Proteomes" id="UP000030063"/>
    </source>
</evidence>
<keyword evidence="7" id="KW-1185">Reference proteome</keyword>
<gene>
    <name evidence="6" type="ORF">TMS3_0108230</name>
</gene>
<accession>A0A0A1YRH6</accession>
<comment type="caution">
    <text evidence="6">The sequence shown here is derived from an EMBL/GenBank/DDBJ whole genome shotgun (WGS) entry which is preliminary data.</text>
</comment>
<feature type="domain" description="Aldehyde dehydrogenase" evidence="5">
    <location>
        <begin position="29"/>
        <end position="490"/>
    </location>
</feature>
<dbReference type="SUPFAM" id="SSF53720">
    <property type="entry name" value="ALDH-like"/>
    <property type="match status" value="1"/>
</dbReference>
<evidence type="ECO:0000256" key="3">
    <source>
        <dbReference type="PROSITE-ProRule" id="PRU10007"/>
    </source>
</evidence>
<reference evidence="6 7" key="1">
    <citation type="journal article" date="2014" name="Genome Announc.">
        <title>Draft Genome Sequence of Petroleum Oil-Degrading Marine Bacterium Pseudomonas taeanensis Strain MS-3, Isolated from a Crude Oil-Contaminated Seashore.</title>
        <authorList>
            <person name="Lee S.Y."/>
            <person name="Kim S.H."/>
            <person name="Lee D.G."/>
            <person name="Shin S."/>
            <person name="Yun S.H."/>
            <person name="Choi C.W."/>
            <person name="Chung Y.H."/>
            <person name="Choi J.S."/>
            <person name="Kahng H.Y."/>
            <person name="Kim S.I."/>
        </authorList>
    </citation>
    <scope>NUCLEOTIDE SEQUENCE [LARGE SCALE GENOMIC DNA]</scope>
    <source>
        <strain evidence="6 7">MS-3</strain>
    </source>
</reference>
<dbReference type="eggNOG" id="COG1012">
    <property type="taxonomic scope" value="Bacteria"/>
</dbReference>
<evidence type="ECO:0000259" key="5">
    <source>
        <dbReference type="Pfam" id="PF00171"/>
    </source>
</evidence>
<protein>
    <submittedName>
        <fullName evidence="6">Aldehyde dehydrogenase</fullName>
    </submittedName>
</protein>
<dbReference type="FunFam" id="3.40.605.10:FF:000001">
    <property type="entry name" value="Aldehyde dehydrogenase 1"/>
    <property type="match status" value="1"/>
</dbReference>
<dbReference type="FunFam" id="3.40.309.10:FF:000012">
    <property type="entry name" value="Betaine aldehyde dehydrogenase"/>
    <property type="match status" value="1"/>
</dbReference>
<dbReference type="STRING" id="1395571.TMS3_0108230"/>
<dbReference type="InterPro" id="IPR016163">
    <property type="entry name" value="Ald_DH_C"/>
</dbReference>
<organism evidence="6 7">
    <name type="scientific">Pseudomonas taeanensis MS-3</name>
    <dbReference type="NCBI Taxonomy" id="1395571"/>
    <lineage>
        <taxon>Bacteria</taxon>
        <taxon>Pseudomonadati</taxon>
        <taxon>Pseudomonadota</taxon>
        <taxon>Gammaproteobacteria</taxon>
        <taxon>Pseudomonadales</taxon>
        <taxon>Pseudomonadaceae</taxon>
        <taxon>Pseudomonas</taxon>
    </lineage>
</organism>
<sequence>MRQHDWCSLAKNLKIETGLFIDGHFVEALKGNRFDSINPATGKVLASVAYGGEDDINRAVAAAKQAWHSGHWRHMAPRTRMGILMRLADLIERNSAELALLETLDMGKPITDALTIDLPEVINTFRYYAECIDKIDGVVTNTAPEALHMIQREPLGIIGAISPWNYPLLMASWKVAPALAAGNCVVLKPAQQAPLSCLRLAQLFIEAGGPPGVFNVVNGDGPVTGKALALHMDVAKVSFTGSTAVGKQIMIYAGQSNLKRVALETGGKSPQIFMADLENLDAAVERAYGGIFDNAGQVCNAGSRLLVHRDIHDAFVERFIARSSQAYQPGDPLDPATTLGPVVTRAHQQGVLEKIKQGSLEGAHLALGGSAPAGMEQGAYVTPTLFTGVDQNMSIAREEIFGPVASVMSFDNEAQAIAIANDSIYGLAASVWTQDLKTAHRMVQAIEAGVVWVNCFGDGDMTQPFGGYKQSGNTRDKSFECLLGYTQSKSAWFNLE</sequence>
<evidence type="ECO:0000256" key="2">
    <source>
        <dbReference type="ARBA" id="ARBA00023002"/>
    </source>
</evidence>
<evidence type="ECO:0000313" key="6">
    <source>
        <dbReference type="EMBL" id="KFX71884.1"/>
    </source>
</evidence>
<dbReference type="InterPro" id="IPR029510">
    <property type="entry name" value="Ald_DH_CS_GLU"/>
</dbReference>
<keyword evidence="2 4" id="KW-0560">Oxidoreductase</keyword>
<dbReference type="Pfam" id="PF00171">
    <property type="entry name" value="Aldedh"/>
    <property type="match status" value="1"/>
</dbReference>
<evidence type="ECO:0000256" key="1">
    <source>
        <dbReference type="ARBA" id="ARBA00009986"/>
    </source>
</evidence>
<dbReference type="EMBL" id="AWSQ01000001">
    <property type="protein sequence ID" value="KFX71884.1"/>
    <property type="molecule type" value="Genomic_DNA"/>
</dbReference>
<dbReference type="AlphaFoldDB" id="A0A0A1YRH6"/>
<proteinExistence type="inferred from homology"/>
<dbReference type="PROSITE" id="PS00070">
    <property type="entry name" value="ALDEHYDE_DEHYDR_CYS"/>
    <property type="match status" value="1"/>
</dbReference>
<dbReference type="PANTHER" id="PTHR11699">
    <property type="entry name" value="ALDEHYDE DEHYDROGENASE-RELATED"/>
    <property type="match status" value="1"/>
</dbReference>
<dbReference type="GO" id="GO:0004030">
    <property type="term" value="F:aldehyde dehydrogenase [NAD(P)+] activity"/>
    <property type="evidence" value="ECO:0007669"/>
    <property type="project" value="UniProtKB-ARBA"/>
</dbReference>
<name>A0A0A1YRH6_9PSED</name>
<dbReference type="InterPro" id="IPR015590">
    <property type="entry name" value="Aldehyde_DH_dom"/>
</dbReference>
<dbReference type="Proteomes" id="UP000030063">
    <property type="component" value="Unassembled WGS sequence"/>
</dbReference>
<feature type="active site" evidence="3">
    <location>
        <position position="264"/>
    </location>
</feature>
<dbReference type="InterPro" id="IPR016160">
    <property type="entry name" value="Ald_DH_CS_CYS"/>
</dbReference>
<dbReference type="InterPro" id="IPR016162">
    <property type="entry name" value="Ald_DH_N"/>
</dbReference>
<dbReference type="CDD" id="cd07112">
    <property type="entry name" value="ALDH_GABALDH-PuuC"/>
    <property type="match status" value="1"/>
</dbReference>
<comment type="similarity">
    <text evidence="1 4">Belongs to the aldehyde dehydrogenase family.</text>
</comment>
<evidence type="ECO:0000256" key="4">
    <source>
        <dbReference type="RuleBase" id="RU003345"/>
    </source>
</evidence>
<dbReference type="InterPro" id="IPR016161">
    <property type="entry name" value="Ald_DH/histidinol_DH"/>
</dbReference>